<evidence type="ECO:0000256" key="1">
    <source>
        <dbReference type="ARBA" id="ARBA00022670"/>
    </source>
</evidence>
<dbReference type="InterPro" id="IPR001506">
    <property type="entry name" value="Peptidase_M12A"/>
</dbReference>
<dbReference type="WBParaSite" id="SPAL_0000329300.1">
    <property type="protein sequence ID" value="SPAL_0000329300.1"/>
    <property type="gene ID" value="SPAL_0000329300"/>
</dbReference>
<evidence type="ECO:0000313" key="8">
    <source>
        <dbReference type="WBParaSite" id="SPAL_0000329300.1"/>
    </source>
</evidence>
<keyword evidence="7" id="KW-1185">Reference proteome</keyword>
<feature type="domain" description="Peptidase M12A" evidence="6">
    <location>
        <begin position="35"/>
        <end position="189"/>
    </location>
</feature>
<protein>
    <submittedName>
        <fullName evidence="8">Astacin domain-containing protein</fullName>
    </submittedName>
</protein>
<keyword evidence="1" id="KW-0645">Protease</keyword>
<dbReference type="AlphaFoldDB" id="A0A0N5BB83"/>
<dbReference type="GO" id="GO:0046872">
    <property type="term" value="F:metal ion binding"/>
    <property type="evidence" value="ECO:0007669"/>
    <property type="project" value="UniProtKB-KW"/>
</dbReference>
<sequence>MLLFLTQDTVKGGSEVSDLKSITPPPYYQESENTYYYYDPEVSDSRLDLIFRQLNRFTCLKFARQKSKVVGKIGINFEISPNENKVELSRSLKTPTTVFLKKDDYKNGTLLRLFIGFALDIVPEVGRPDRENEVTVNLENIDDKYQKYYKLESVDNTTYLKDTEFDFKSPMFFSSEFGSKEKKPTYTVKLYKEYEYFSNGGKVFRHNDYKHIYYYYCTNSRNVTHDCMYGGYPLPDEPTKCSCPEYLDGNKCEKLKQNEDDCMSEQQNITAKENEVERELKIKKGVCYFNISSENNENVSITIKKLVLKNSDCETYKSNVEVLVRKDKGAAGINLCKDNNSSISLPILYKEVFLVFKNREENTELKFSYKTVNGKKPDTS</sequence>
<name>A0A0N5BB83_STREA</name>
<evidence type="ECO:0000313" key="7">
    <source>
        <dbReference type="Proteomes" id="UP000046392"/>
    </source>
</evidence>
<dbReference type="InterPro" id="IPR024079">
    <property type="entry name" value="MetalloPept_cat_dom_sf"/>
</dbReference>
<evidence type="ECO:0000256" key="5">
    <source>
        <dbReference type="ARBA" id="ARBA00023049"/>
    </source>
</evidence>
<evidence type="ECO:0000256" key="4">
    <source>
        <dbReference type="ARBA" id="ARBA00022833"/>
    </source>
</evidence>
<evidence type="ECO:0000256" key="2">
    <source>
        <dbReference type="ARBA" id="ARBA00022723"/>
    </source>
</evidence>
<proteinExistence type="predicted"/>
<keyword evidence="4" id="KW-0862">Zinc</keyword>
<keyword evidence="2" id="KW-0479">Metal-binding</keyword>
<evidence type="ECO:0000259" key="6">
    <source>
        <dbReference type="Pfam" id="PF01400"/>
    </source>
</evidence>
<dbReference type="GO" id="GO:0006508">
    <property type="term" value="P:proteolysis"/>
    <property type="evidence" value="ECO:0007669"/>
    <property type="project" value="UniProtKB-KW"/>
</dbReference>
<dbReference type="Gene3D" id="3.40.390.10">
    <property type="entry name" value="Collagenase (Catalytic Domain)"/>
    <property type="match status" value="1"/>
</dbReference>
<dbReference type="GO" id="GO:0004222">
    <property type="term" value="F:metalloendopeptidase activity"/>
    <property type="evidence" value="ECO:0007669"/>
    <property type="project" value="InterPro"/>
</dbReference>
<reference evidence="8" key="1">
    <citation type="submission" date="2017-02" db="UniProtKB">
        <authorList>
            <consortium name="WormBaseParasite"/>
        </authorList>
    </citation>
    <scope>IDENTIFICATION</scope>
</reference>
<dbReference type="PANTHER" id="PTHR10127">
    <property type="entry name" value="DISCOIDIN, CUB, EGF, LAMININ , AND ZINC METALLOPROTEASE DOMAIN CONTAINING"/>
    <property type="match status" value="1"/>
</dbReference>
<keyword evidence="5" id="KW-0482">Metalloprotease</keyword>
<accession>A0A0N5BB83</accession>
<dbReference type="Pfam" id="PF01400">
    <property type="entry name" value="Astacin"/>
    <property type="match status" value="1"/>
</dbReference>
<dbReference type="PANTHER" id="PTHR10127:SF780">
    <property type="entry name" value="METALLOENDOPEPTIDASE"/>
    <property type="match status" value="1"/>
</dbReference>
<evidence type="ECO:0000256" key="3">
    <source>
        <dbReference type="ARBA" id="ARBA00022801"/>
    </source>
</evidence>
<keyword evidence="3" id="KW-0378">Hydrolase</keyword>
<organism evidence="7 8">
    <name type="scientific">Strongyloides papillosus</name>
    <name type="common">Intestinal threadworm</name>
    <dbReference type="NCBI Taxonomy" id="174720"/>
    <lineage>
        <taxon>Eukaryota</taxon>
        <taxon>Metazoa</taxon>
        <taxon>Ecdysozoa</taxon>
        <taxon>Nematoda</taxon>
        <taxon>Chromadorea</taxon>
        <taxon>Rhabditida</taxon>
        <taxon>Tylenchina</taxon>
        <taxon>Panagrolaimomorpha</taxon>
        <taxon>Strongyloidoidea</taxon>
        <taxon>Strongyloididae</taxon>
        <taxon>Strongyloides</taxon>
    </lineage>
</organism>
<dbReference type="Proteomes" id="UP000046392">
    <property type="component" value="Unplaced"/>
</dbReference>